<evidence type="ECO:0000256" key="2">
    <source>
        <dbReference type="ARBA" id="ARBA00022723"/>
    </source>
</evidence>
<dbReference type="InterPro" id="IPR017941">
    <property type="entry name" value="Rieske_2Fe-2S"/>
</dbReference>
<evidence type="ECO:0000313" key="7">
    <source>
        <dbReference type="EMBL" id="WPU65105.1"/>
    </source>
</evidence>
<evidence type="ECO:0000313" key="8">
    <source>
        <dbReference type="Proteomes" id="UP001324634"/>
    </source>
</evidence>
<dbReference type="Gene3D" id="2.102.10.10">
    <property type="entry name" value="Rieske [2Fe-2S] iron-sulphur domain"/>
    <property type="match status" value="1"/>
</dbReference>
<gene>
    <name evidence="7" type="ORF">SOO65_20620</name>
</gene>
<evidence type="ECO:0000256" key="4">
    <source>
        <dbReference type="ARBA" id="ARBA00023004"/>
    </source>
</evidence>
<protein>
    <submittedName>
        <fullName evidence="7">Aromatic ring-hydroxylating dioxygenase subunit alpha</fullName>
    </submittedName>
</protein>
<organism evidence="7 8">
    <name type="scientific">Peredibacter starrii</name>
    <dbReference type="NCBI Taxonomy" id="28202"/>
    <lineage>
        <taxon>Bacteria</taxon>
        <taxon>Pseudomonadati</taxon>
        <taxon>Bdellovibrionota</taxon>
        <taxon>Bacteriovoracia</taxon>
        <taxon>Bacteriovoracales</taxon>
        <taxon>Bacteriovoracaceae</taxon>
        <taxon>Peredibacter</taxon>
    </lineage>
</organism>
<dbReference type="CDD" id="cd03469">
    <property type="entry name" value="Rieske_RO_Alpha_N"/>
    <property type="match status" value="1"/>
</dbReference>
<evidence type="ECO:0000256" key="5">
    <source>
        <dbReference type="ARBA" id="ARBA00023014"/>
    </source>
</evidence>
<keyword evidence="1" id="KW-0001">2Fe-2S</keyword>
<sequence length="349" mass="39870">MYAVKNQTTQPIQDFPIFNNWNEVAYGWYYALPSHELPIGGVKSLQLCGQELVIFRGEDGKVGALDAYCPHMGTHLGKGKVVGNSVRCFFHHWQFNTEGSCIKVPCQEEIPAKAKVPFYSVTEKYGAIWVYPDANPKHELVDFPEIKNHQDTVIHFGKSYERTCHHHVTMINGIDPQHLKTVHSLDIEMKVDIAEPEEGNLMDITLTGKIGEGNLFEKISKLLLGPEYSYSMRYDHGNNGFLTLMKDVYFFGKKWPTLHMIFAYRPIAKGRILVQPIFVTKKRSGPFGKFIERALIVMTKMGFNSLQGEDGEVYENMRFYPGTLLAIDRPVAQYIQYVNKLKSSPWKLP</sequence>
<dbReference type="Proteomes" id="UP001324634">
    <property type="component" value="Chromosome"/>
</dbReference>
<evidence type="ECO:0000259" key="6">
    <source>
        <dbReference type="PROSITE" id="PS51296"/>
    </source>
</evidence>
<dbReference type="Pfam" id="PF00355">
    <property type="entry name" value="Rieske"/>
    <property type="match status" value="1"/>
</dbReference>
<dbReference type="PROSITE" id="PS51296">
    <property type="entry name" value="RIESKE"/>
    <property type="match status" value="1"/>
</dbReference>
<reference evidence="7 8" key="1">
    <citation type="submission" date="2023-11" db="EMBL/GenBank/DDBJ databases">
        <title>Peredibacter starrii A3.12.</title>
        <authorList>
            <person name="Mitchell R.J."/>
        </authorList>
    </citation>
    <scope>NUCLEOTIDE SEQUENCE [LARGE SCALE GENOMIC DNA]</scope>
    <source>
        <strain evidence="7 8">A3.12</strain>
    </source>
</reference>
<keyword evidence="3" id="KW-0560">Oxidoreductase</keyword>
<keyword evidence="2" id="KW-0479">Metal-binding</keyword>
<dbReference type="InterPro" id="IPR036922">
    <property type="entry name" value="Rieske_2Fe-2S_sf"/>
</dbReference>
<dbReference type="PANTHER" id="PTHR21266">
    <property type="entry name" value="IRON-SULFUR DOMAIN CONTAINING PROTEIN"/>
    <property type="match status" value="1"/>
</dbReference>
<dbReference type="SUPFAM" id="SSF50022">
    <property type="entry name" value="ISP domain"/>
    <property type="match status" value="1"/>
</dbReference>
<dbReference type="GO" id="GO:0051213">
    <property type="term" value="F:dioxygenase activity"/>
    <property type="evidence" value="ECO:0007669"/>
    <property type="project" value="UniProtKB-KW"/>
</dbReference>
<dbReference type="GO" id="GO:0046872">
    <property type="term" value="F:metal ion binding"/>
    <property type="evidence" value="ECO:0007669"/>
    <property type="project" value="UniProtKB-KW"/>
</dbReference>
<dbReference type="PANTHER" id="PTHR21266:SF60">
    <property type="entry name" value="3-KETOSTEROID-9-ALPHA-MONOOXYGENASE, OXYGENASE COMPONENT"/>
    <property type="match status" value="1"/>
</dbReference>
<dbReference type="InterPro" id="IPR050584">
    <property type="entry name" value="Cholesterol_7-desaturase"/>
</dbReference>
<evidence type="ECO:0000256" key="3">
    <source>
        <dbReference type="ARBA" id="ARBA00023002"/>
    </source>
</evidence>
<dbReference type="EMBL" id="CP139487">
    <property type="protein sequence ID" value="WPU65105.1"/>
    <property type="molecule type" value="Genomic_DNA"/>
</dbReference>
<keyword evidence="7" id="KW-0223">Dioxygenase</keyword>
<keyword evidence="8" id="KW-1185">Reference proteome</keyword>
<dbReference type="RefSeq" id="WP_321395156.1">
    <property type="nucleotide sequence ID" value="NZ_CP139487.1"/>
</dbReference>
<evidence type="ECO:0000256" key="1">
    <source>
        <dbReference type="ARBA" id="ARBA00022714"/>
    </source>
</evidence>
<keyword evidence="5" id="KW-0411">Iron-sulfur</keyword>
<keyword evidence="4" id="KW-0408">Iron</keyword>
<name>A0AAX4HPH2_9BACT</name>
<dbReference type="KEGG" id="psti:SOO65_20620"/>
<proteinExistence type="predicted"/>
<dbReference type="AlphaFoldDB" id="A0AAX4HPH2"/>
<feature type="domain" description="Rieske" evidence="6">
    <location>
        <begin position="29"/>
        <end position="130"/>
    </location>
</feature>
<accession>A0AAX4HPH2</accession>
<dbReference type="GO" id="GO:0051537">
    <property type="term" value="F:2 iron, 2 sulfur cluster binding"/>
    <property type="evidence" value="ECO:0007669"/>
    <property type="project" value="UniProtKB-KW"/>
</dbReference>
<dbReference type="SUPFAM" id="SSF55961">
    <property type="entry name" value="Bet v1-like"/>
    <property type="match status" value="1"/>
</dbReference>